<dbReference type="SUPFAM" id="SSF53756">
    <property type="entry name" value="UDP-Glycosyltransferase/glycogen phosphorylase"/>
    <property type="match status" value="1"/>
</dbReference>
<evidence type="ECO:0000256" key="2">
    <source>
        <dbReference type="ARBA" id="ARBA00022676"/>
    </source>
</evidence>
<sequence>MAHHREHIVLFPYMAQGHIIPFMALARLLQQKTNYTITFVNTPCNIQTLQSTLPTTSTIRLVSLPFNGSDHGLPPNVESAEALPFIRVVDLFKASETLQASFESLISTICEEDGGLLLCIISDMFLGWTVEVANKLGVFHSVFIASGAYGTVVFFSLWLHVPLSQTSEMESGKFLLPDFPEANLIEDSQIPENPRTVDRKDP</sequence>
<keyword evidence="4" id="KW-1133">Transmembrane helix</keyword>
<feature type="transmembrane region" description="Helical" evidence="4">
    <location>
        <begin position="136"/>
        <end position="159"/>
    </location>
</feature>
<keyword evidence="4" id="KW-0472">Membrane</keyword>
<dbReference type="PANTHER" id="PTHR48047">
    <property type="entry name" value="GLYCOSYLTRANSFERASE"/>
    <property type="match status" value="1"/>
</dbReference>
<name>A0A443PE06_9MAGN</name>
<evidence type="ECO:0000256" key="1">
    <source>
        <dbReference type="ARBA" id="ARBA00009995"/>
    </source>
</evidence>
<keyword evidence="3 5" id="KW-0808">Transferase</keyword>
<comment type="caution">
    <text evidence="5">The sequence shown here is derived from an EMBL/GenBank/DDBJ whole genome shotgun (WGS) entry which is preliminary data.</text>
</comment>
<dbReference type="Gene3D" id="3.40.50.2000">
    <property type="entry name" value="Glycogen Phosphorylase B"/>
    <property type="match status" value="1"/>
</dbReference>
<evidence type="ECO:0000313" key="6">
    <source>
        <dbReference type="Proteomes" id="UP000283530"/>
    </source>
</evidence>
<keyword evidence="2" id="KW-0328">Glycosyltransferase</keyword>
<dbReference type="EMBL" id="QPKB01000007">
    <property type="protein sequence ID" value="RWR88997.1"/>
    <property type="molecule type" value="Genomic_DNA"/>
</dbReference>
<evidence type="ECO:0000313" key="5">
    <source>
        <dbReference type="EMBL" id="RWR88997.1"/>
    </source>
</evidence>
<proteinExistence type="inferred from homology"/>
<dbReference type="PANTHER" id="PTHR48047:SF61">
    <property type="entry name" value="OS04G0273600 PROTEIN"/>
    <property type="match status" value="1"/>
</dbReference>
<comment type="similarity">
    <text evidence="1">Belongs to the UDP-glycosyltransferase family.</text>
</comment>
<dbReference type="FunFam" id="3.40.50.2000:FF:000103">
    <property type="entry name" value="Glycosyltransferase"/>
    <property type="match status" value="1"/>
</dbReference>
<organism evidence="5 6">
    <name type="scientific">Cinnamomum micranthum f. kanehirae</name>
    <dbReference type="NCBI Taxonomy" id="337451"/>
    <lineage>
        <taxon>Eukaryota</taxon>
        <taxon>Viridiplantae</taxon>
        <taxon>Streptophyta</taxon>
        <taxon>Embryophyta</taxon>
        <taxon>Tracheophyta</taxon>
        <taxon>Spermatophyta</taxon>
        <taxon>Magnoliopsida</taxon>
        <taxon>Magnoliidae</taxon>
        <taxon>Laurales</taxon>
        <taxon>Lauraceae</taxon>
        <taxon>Cinnamomum</taxon>
    </lineage>
</organism>
<keyword evidence="6" id="KW-1185">Reference proteome</keyword>
<dbReference type="Proteomes" id="UP000283530">
    <property type="component" value="Unassembled WGS sequence"/>
</dbReference>
<dbReference type="AlphaFoldDB" id="A0A443PE06"/>
<evidence type="ECO:0000256" key="4">
    <source>
        <dbReference type="SAM" id="Phobius"/>
    </source>
</evidence>
<protein>
    <submittedName>
        <fullName evidence="5">UDP-glycosyltransferase 92A1</fullName>
    </submittedName>
</protein>
<dbReference type="GO" id="GO:0035251">
    <property type="term" value="F:UDP-glucosyltransferase activity"/>
    <property type="evidence" value="ECO:0007669"/>
    <property type="project" value="TreeGrafter"/>
</dbReference>
<dbReference type="OrthoDB" id="5835829at2759"/>
<keyword evidence="4" id="KW-0812">Transmembrane</keyword>
<accession>A0A443PE06</accession>
<evidence type="ECO:0000256" key="3">
    <source>
        <dbReference type="ARBA" id="ARBA00022679"/>
    </source>
</evidence>
<gene>
    <name evidence="5" type="ORF">CKAN_01804100</name>
</gene>
<reference evidence="5 6" key="1">
    <citation type="journal article" date="2019" name="Nat. Plants">
        <title>Stout camphor tree genome fills gaps in understanding of flowering plant genome evolution.</title>
        <authorList>
            <person name="Chaw S.M."/>
            <person name="Liu Y.C."/>
            <person name="Wu Y.W."/>
            <person name="Wang H.Y."/>
            <person name="Lin C.I."/>
            <person name="Wu C.S."/>
            <person name="Ke H.M."/>
            <person name="Chang L.Y."/>
            <person name="Hsu C.Y."/>
            <person name="Yang H.T."/>
            <person name="Sudianto E."/>
            <person name="Hsu M.H."/>
            <person name="Wu K.P."/>
            <person name="Wang L.N."/>
            <person name="Leebens-Mack J.H."/>
            <person name="Tsai I.J."/>
        </authorList>
    </citation>
    <scope>NUCLEOTIDE SEQUENCE [LARGE SCALE GENOMIC DNA]</scope>
    <source>
        <strain evidence="6">cv. Chaw 1501</strain>
        <tissue evidence="5">Young leaves</tissue>
    </source>
</reference>